<evidence type="ECO:0000313" key="3">
    <source>
        <dbReference type="Proteomes" id="UP000019426"/>
    </source>
</evidence>
<reference evidence="2 3" key="1">
    <citation type="submission" date="2013-11" db="EMBL/GenBank/DDBJ databases">
        <title>Complete genome sequence of Clostridum sp. M2/40.</title>
        <authorList>
            <person name="Wibberg D."/>
            <person name="Puehler A."/>
            <person name="Schlueter A."/>
        </authorList>
    </citation>
    <scope>NUCLEOTIDE SEQUENCE [LARGE SCALE GENOMIC DNA]</scope>
    <source>
        <strain evidence="3">M2/40</strain>
    </source>
</reference>
<dbReference type="PRINTS" id="PR00773">
    <property type="entry name" value="GRPEPROTEIN"/>
</dbReference>
<dbReference type="eggNOG" id="COG0576">
    <property type="taxonomic scope" value="Bacteria"/>
</dbReference>
<dbReference type="KEGG" id="clt:CM240_2360"/>
<dbReference type="EMBL" id="HG917868">
    <property type="protein sequence ID" value="CDM69497.1"/>
    <property type="molecule type" value="Genomic_DNA"/>
</dbReference>
<dbReference type="GO" id="GO:0051087">
    <property type="term" value="F:protein-folding chaperone binding"/>
    <property type="evidence" value="ECO:0007669"/>
    <property type="project" value="InterPro"/>
</dbReference>
<dbReference type="InterPro" id="IPR000740">
    <property type="entry name" value="GrpE"/>
</dbReference>
<dbReference type="GO" id="GO:0042803">
    <property type="term" value="F:protein homodimerization activity"/>
    <property type="evidence" value="ECO:0007669"/>
    <property type="project" value="InterPro"/>
</dbReference>
<dbReference type="RefSeq" id="WP_051483819.1">
    <property type="nucleotide sequence ID" value="NZ_HG917868.1"/>
</dbReference>
<gene>
    <name evidence="2" type="ORF">CM240_2360</name>
</gene>
<organism evidence="2 3">
    <name type="scientific">Clostridium bornimense</name>
    <dbReference type="NCBI Taxonomy" id="1216932"/>
    <lineage>
        <taxon>Bacteria</taxon>
        <taxon>Bacillati</taxon>
        <taxon>Bacillota</taxon>
        <taxon>Clostridia</taxon>
        <taxon>Eubacteriales</taxon>
        <taxon>Clostridiaceae</taxon>
        <taxon>Clostridium</taxon>
    </lineage>
</organism>
<name>W6S581_9CLOT</name>
<dbReference type="SUPFAM" id="SSF51064">
    <property type="entry name" value="Head domain of nucleotide exchange factor GrpE"/>
    <property type="match status" value="1"/>
</dbReference>
<evidence type="ECO:0008006" key="4">
    <source>
        <dbReference type="Google" id="ProtNLM"/>
    </source>
</evidence>
<proteinExistence type="predicted"/>
<keyword evidence="3" id="KW-1185">Reference proteome</keyword>
<dbReference type="Pfam" id="PF01025">
    <property type="entry name" value="GrpE"/>
    <property type="match status" value="1"/>
</dbReference>
<evidence type="ECO:0000313" key="2">
    <source>
        <dbReference type="EMBL" id="CDM69497.1"/>
    </source>
</evidence>
<dbReference type="InterPro" id="IPR009012">
    <property type="entry name" value="GrpE_head"/>
</dbReference>
<dbReference type="GO" id="GO:0000774">
    <property type="term" value="F:adenyl-nucleotide exchange factor activity"/>
    <property type="evidence" value="ECO:0007669"/>
    <property type="project" value="InterPro"/>
</dbReference>
<dbReference type="Gene3D" id="2.30.22.10">
    <property type="entry name" value="Head domain of nucleotide exchange factor GrpE"/>
    <property type="match status" value="1"/>
</dbReference>
<accession>W6S581</accession>
<dbReference type="HOGENOM" id="CLU_1406564_0_0_9"/>
<protein>
    <recommendedName>
        <fullName evidence="4">Protein GrpE</fullName>
    </recommendedName>
</protein>
<dbReference type="GO" id="GO:0006457">
    <property type="term" value="P:protein folding"/>
    <property type="evidence" value="ECO:0007669"/>
    <property type="project" value="InterPro"/>
</dbReference>
<dbReference type="STRING" id="1216932.CM240_2360"/>
<evidence type="ECO:0000256" key="1">
    <source>
        <dbReference type="ARBA" id="ARBA00023186"/>
    </source>
</evidence>
<keyword evidence="1" id="KW-0143">Chaperone</keyword>
<dbReference type="AlphaFoldDB" id="W6S581"/>
<dbReference type="Proteomes" id="UP000019426">
    <property type="component" value="Chromosome M2/40_rep1"/>
</dbReference>
<dbReference type="PATRIC" id="fig|1216932.3.peg.2338"/>
<sequence>MEDSIRIKDVNDIKEELPKEDIKENSIDNSKILEEIIKLREDFNDKLKYDKHKEEMIDVLHNQLQQYKDNLVLKSYKPLVLDIISLIDSNNKKVNNLKNQAINELNSLKLLKSVEDFSEDLQDMLIRQGVEMFTSEGKVFDGLIHSPATIIETDDSSKDKMIANTLKPGYILDDKVIKKEVVEIYSYKEVKGD</sequence>